<feature type="compositionally biased region" description="Low complexity" evidence="1">
    <location>
        <begin position="284"/>
        <end position="300"/>
    </location>
</feature>
<dbReference type="InterPro" id="IPR011990">
    <property type="entry name" value="TPR-like_helical_dom_sf"/>
</dbReference>
<evidence type="ECO:0000313" key="3">
    <source>
        <dbReference type="EMBL" id="KAF3809565.1"/>
    </source>
</evidence>
<evidence type="ECO:0000313" key="4">
    <source>
        <dbReference type="Proteomes" id="UP000613401"/>
    </source>
</evidence>
<dbReference type="PANTHER" id="PTHR46082">
    <property type="entry name" value="ATP/GTP-BINDING PROTEIN-RELATED"/>
    <property type="match status" value="1"/>
</dbReference>
<evidence type="ECO:0000256" key="1">
    <source>
        <dbReference type="SAM" id="MobiDB-lite"/>
    </source>
</evidence>
<feature type="region of interest" description="Disordered" evidence="1">
    <location>
        <begin position="269"/>
        <end position="300"/>
    </location>
</feature>
<proteinExistence type="predicted"/>
<reference evidence="3" key="2">
    <citation type="submission" date="2020-03" db="EMBL/GenBank/DDBJ databases">
        <authorList>
            <person name="Fu F.-F."/>
            <person name="Chen J."/>
        </authorList>
    </citation>
    <scope>NUCLEOTIDE SEQUENCE</scope>
    <source>
        <strain evidence="3">Lc1</strain>
    </source>
</reference>
<dbReference type="AlphaFoldDB" id="A0A8H4CT57"/>
<sequence length="1071" mass="118404">MTQMGTELPWIGCGSRADNPQSIVFIHGLMGHRENSWTADNMTEPWPKMLLPSELPNARILAYGYDARVTSPKEMVSVSRIRDHASTFLTRLANYREKDDKEKGEAKPSRSAHSYSCATVWEVCCVKQPEPHLSSVAESTRGILFLGTPHHGSALAVWADRFSRSVGILKQTNPNIVDLLRPDSEVLAEIQDSFHTMLQQVDIEITCFFEELPLVGIGLVVPQDSAIIPGKGCLGIHGNHRSMAKFTGPVDPGFVDVCGELRRFTKSMNRSKPITSSPLNPLVSSSGQTGTTTDQQHQAGNGVIVPYRKNKNFVGRSDVFERLKRTFCHGPQYDINDAEPRACIYGLGGVGKTQIALSYVHWLRKSRPDMSILWVYASNEDRFKQAFANIAETLGIPNRQSPSVNILTLVKDWLERSDHGCWFMVIDNADNLELFCPPPSLSQPGSESNGGLARFIPDCDHGSVLITTRDKQTGVRLSKGHQPLEIEAMSSDESAEMIRKSTRDSSSQLIDADILALSNRLENLPLALAQAAAFIQENSISIARYLEILAESDDALLGLLSQDFEAVGRESGIPHAIMATWAVSFNEIQRRDPLADQLLSFITSFDRQAIPRQLLTAYIQSLPAKDASMLLDNDKCVAMRGALENEKEHREITHSSMIRKKVDRGSCPSVRNEGKSKISSVDLEKALGLLKAFCFVSESKDQSIDMHRLIHLATKRSLDEKDMSAHFAGKALQALSMVFPTDAPVNFELCSKMIPHAGSVLGSKIEDTPQNNSSKALLRGNVACFYGSFGQHNIAVEHLEISLREAKYELDEKHPHVLGNMQLLASSLGELGRTEEAKRIISKVMVLQGEMYPHNHPAIIQSLGIYASLYHAEKNLEVAKGLLKTAFHRCETVPGGVHVLQAKIVSDLGKVLIEFGESTMAYEICARAVDLTRRLYGSSHPVLLRSVANQAHLLRQQGDYLQAEEICLQALQDTHIGFQTRELYVELVRCKSELGMSLCHQCKFEEAERALVGALEILTDHVDGGKGPMTVQIMGNRALIQEKGGRLVEAESTMKQVSRSCSNSTLRGTRV</sequence>
<dbReference type="Pfam" id="PF13424">
    <property type="entry name" value="TPR_12"/>
    <property type="match status" value="1"/>
</dbReference>
<dbReference type="InterPro" id="IPR029058">
    <property type="entry name" value="AB_hydrolase_fold"/>
</dbReference>
<keyword evidence="4" id="KW-1185">Reference proteome</keyword>
<dbReference type="InterPro" id="IPR053137">
    <property type="entry name" value="NLR-like"/>
</dbReference>
<organism evidence="3 4">
    <name type="scientific">Colletotrichum gloeosporioides</name>
    <name type="common">Anthracnose fungus</name>
    <name type="synonym">Glomerella cingulata</name>
    <dbReference type="NCBI Taxonomy" id="474922"/>
    <lineage>
        <taxon>Eukaryota</taxon>
        <taxon>Fungi</taxon>
        <taxon>Dikarya</taxon>
        <taxon>Ascomycota</taxon>
        <taxon>Pezizomycotina</taxon>
        <taxon>Sordariomycetes</taxon>
        <taxon>Hypocreomycetidae</taxon>
        <taxon>Glomerellales</taxon>
        <taxon>Glomerellaceae</taxon>
        <taxon>Colletotrichum</taxon>
        <taxon>Colletotrichum gloeosporioides species complex</taxon>
    </lineage>
</organism>
<dbReference type="EMBL" id="WVTB01000016">
    <property type="protein sequence ID" value="KAF3809565.1"/>
    <property type="molecule type" value="Genomic_DNA"/>
</dbReference>
<dbReference type="SUPFAM" id="SSF48452">
    <property type="entry name" value="TPR-like"/>
    <property type="match status" value="2"/>
</dbReference>
<dbReference type="SUPFAM" id="SSF52540">
    <property type="entry name" value="P-loop containing nucleoside triphosphate hydrolases"/>
    <property type="match status" value="1"/>
</dbReference>
<feature type="domain" description="ORC1/DEAH AAA+ ATPase" evidence="2">
    <location>
        <begin position="343"/>
        <end position="433"/>
    </location>
</feature>
<dbReference type="Gene3D" id="3.40.50.300">
    <property type="entry name" value="P-loop containing nucleotide triphosphate hydrolases"/>
    <property type="match status" value="1"/>
</dbReference>
<evidence type="ECO:0000259" key="2">
    <source>
        <dbReference type="Pfam" id="PF13401"/>
    </source>
</evidence>
<reference evidence="3" key="1">
    <citation type="journal article" date="2020" name="Phytopathology">
        <title>Genome sequence and comparative analysis of Colletotrichum gloeosporioides isolated from Liriodendron leaves.</title>
        <authorList>
            <person name="Fu F.F."/>
            <person name="Hao Z."/>
            <person name="Wang P."/>
            <person name="Lu Y."/>
            <person name="Xue L.J."/>
            <person name="Wei G."/>
            <person name="Tian Y."/>
            <person name="Baishi H."/>
            <person name="Xu H."/>
            <person name="Shi J."/>
            <person name="Cheng T."/>
            <person name="Wang G."/>
            <person name="Yi Y."/>
            <person name="Chen J."/>
        </authorList>
    </citation>
    <scope>NUCLEOTIDE SEQUENCE</scope>
    <source>
        <strain evidence="3">Lc1</strain>
    </source>
</reference>
<gene>
    <name evidence="3" type="ORF">GCG54_00012850</name>
</gene>
<dbReference type="Pfam" id="PF13401">
    <property type="entry name" value="AAA_22"/>
    <property type="match status" value="1"/>
</dbReference>
<dbReference type="GO" id="GO:0016887">
    <property type="term" value="F:ATP hydrolysis activity"/>
    <property type="evidence" value="ECO:0007669"/>
    <property type="project" value="InterPro"/>
</dbReference>
<dbReference type="InterPro" id="IPR049945">
    <property type="entry name" value="AAA_22"/>
</dbReference>
<name>A0A8H4CT57_COLGL</name>
<dbReference type="InterPro" id="IPR027417">
    <property type="entry name" value="P-loop_NTPase"/>
</dbReference>
<dbReference type="PANTHER" id="PTHR46082:SF6">
    <property type="entry name" value="AAA+ ATPASE DOMAIN-CONTAINING PROTEIN-RELATED"/>
    <property type="match status" value="1"/>
</dbReference>
<dbReference type="GeneID" id="69019968"/>
<protein>
    <recommendedName>
        <fullName evidence="2">ORC1/DEAH AAA+ ATPase domain-containing protein</fullName>
    </recommendedName>
</protein>
<dbReference type="Gene3D" id="3.40.50.1820">
    <property type="entry name" value="alpha/beta hydrolase"/>
    <property type="match status" value="1"/>
</dbReference>
<comment type="caution">
    <text evidence="3">The sequence shown here is derived from an EMBL/GenBank/DDBJ whole genome shotgun (WGS) entry which is preliminary data.</text>
</comment>
<dbReference type="SUPFAM" id="SSF53474">
    <property type="entry name" value="alpha/beta-Hydrolases"/>
    <property type="match status" value="1"/>
</dbReference>
<dbReference type="RefSeq" id="XP_045268724.1">
    <property type="nucleotide sequence ID" value="XM_045412718.1"/>
</dbReference>
<dbReference type="Gene3D" id="1.25.40.10">
    <property type="entry name" value="Tetratricopeptide repeat domain"/>
    <property type="match status" value="2"/>
</dbReference>
<feature type="compositionally biased region" description="Polar residues" evidence="1">
    <location>
        <begin position="269"/>
        <end position="283"/>
    </location>
</feature>
<accession>A0A8H4CT57</accession>
<dbReference type="Proteomes" id="UP000613401">
    <property type="component" value="Unassembled WGS sequence"/>
</dbReference>